<comment type="caution">
    <text evidence="2">The sequence shown here is derived from an EMBL/GenBank/DDBJ whole genome shotgun (WGS) entry which is preliminary data.</text>
</comment>
<dbReference type="CDD" id="cd06262">
    <property type="entry name" value="metallo-hydrolase-like_MBL-fold"/>
    <property type="match status" value="1"/>
</dbReference>
<organism evidence="2 3">
    <name type="scientific">Dethiosulfatarculus sandiegensis</name>
    <dbReference type="NCBI Taxonomy" id="1429043"/>
    <lineage>
        <taxon>Bacteria</taxon>
        <taxon>Pseudomonadati</taxon>
        <taxon>Thermodesulfobacteriota</taxon>
        <taxon>Desulfarculia</taxon>
        <taxon>Desulfarculales</taxon>
        <taxon>Desulfarculaceae</taxon>
        <taxon>Dethiosulfatarculus</taxon>
    </lineage>
</organism>
<protein>
    <recommendedName>
        <fullName evidence="1">Metallo-beta-lactamase domain-containing protein</fullName>
    </recommendedName>
</protein>
<dbReference type="Pfam" id="PF00753">
    <property type="entry name" value="Lactamase_B"/>
    <property type="match status" value="1"/>
</dbReference>
<accession>A0A0D2HTS2</accession>
<dbReference type="Proteomes" id="UP000032233">
    <property type="component" value="Unassembled WGS sequence"/>
</dbReference>
<dbReference type="PANTHER" id="PTHR23131">
    <property type="entry name" value="ENDORIBONUCLEASE LACTB2"/>
    <property type="match status" value="1"/>
</dbReference>
<dbReference type="InterPro" id="IPR036866">
    <property type="entry name" value="RibonucZ/Hydroxyglut_hydro"/>
</dbReference>
<sequence>MKREITDGLIHVIGPIWLVPGRGQGRFPFSHSVLIKDKTTVLIDTGCGEKALMPLAESGQVDLVLISHTHPDHMALNHLFADKEILVPEMAADSGVSLEALGRRFFPDLEIRAIWKDFVRRTMGFTDCPISGTFSPSQEFDLGSTRLQVLFTPGHTIDHCCFFLPQYDVLLSADIDLTGFGPWYANPEGNIAQTRESINRLAELDPGILVSSHKGIIKKKIKESLLDYARIIDERSLAILKLLKEPQSLEQIVDAAIIYGGFPFLPKLLRHWEGQMVQKHLAELVDQGRAVKEGDLYKAL</sequence>
<evidence type="ECO:0000313" key="2">
    <source>
        <dbReference type="EMBL" id="KIX13878.1"/>
    </source>
</evidence>
<dbReference type="InterPro" id="IPR050662">
    <property type="entry name" value="Sec-metab_biosynth-thioest"/>
</dbReference>
<dbReference type="OrthoDB" id="9784009at2"/>
<proteinExistence type="predicted"/>
<dbReference type="STRING" id="1429043.X474_11640"/>
<dbReference type="InParanoid" id="A0A0D2HTS2"/>
<dbReference type="AlphaFoldDB" id="A0A0D2HTS2"/>
<dbReference type="PANTHER" id="PTHR23131:SF0">
    <property type="entry name" value="ENDORIBONUCLEASE LACTB2"/>
    <property type="match status" value="1"/>
</dbReference>
<feature type="domain" description="Metallo-beta-lactamase" evidence="1">
    <location>
        <begin position="29"/>
        <end position="213"/>
    </location>
</feature>
<evidence type="ECO:0000313" key="3">
    <source>
        <dbReference type="Proteomes" id="UP000032233"/>
    </source>
</evidence>
<dbReference type="SUPFAM" id="SSF56281">
    <property type="entry name" value="Metallo-hydrolase/oxidoreductase"/>
    <property type="match status" value="1"/>
</dbReference>
<gene>
    <name evidence="2" type="ORF">X474_11640</name>
</gene>
<keyword evidence="3" id="KW-1185">Reference proteome</keyword>
<reference evidence="2 3" key="1">
    <citation type="submission" date="2013-11" db="EMBL/GenBank/DDBJ databases">
        <title>Metagenomic analysis of a methanogenic consortium involved in long chain n-alkane degradation.</title>
        <authorList>
            <person name="Davidova I.A."/>
            <person name="Callaghan A.V."/>
            <person name="Wawrik B."/>
            <person name="Pruitt S."/>
            <person name="Marks C."/>
            <person name="Duncan K.E."/>
            <person name="Suflita J.M."/>
        </authorList>
    </citation>
    <scope>NUCLEOTIDE SEQUENCE [LARGE SCALE GENOMIC DNA]</scope>
    <source>
        <strain evidence="2 3">SPR</strain>
    </source>
</reference>
<dbReference type="EMBL" id="AZAC01000014">
    <property type="protein sequence ID" value="KIX13878.1"/>
    <property type="molecule type" value="Genomic_DNA"/>
</dbReference>
<dbReference type="PATRIC" id="fig|1429043.3.peg.2476"/>
<dbReference type="RefSeq" id="WP_044348718.1">
    <property type="nucleotide sequence ID" value="NZ_AZAC01000014.1"/>
</dbReference>
<evidence type="ECO:0000259" key="1">
    <source>
        <dbReference type="SMART" id="SM00849"/>
    </source>
</evidence>
<name>A0A0D2HTS2_9BACT</name>
<dbReference type="InterPro" id="IPR001279">
    <property type="entry name" value="Metallo-B-lactamas"/>
</dbReference>
<dbReference type="Gene3D" id="3.60.15.10">
    <property type="entry name" value="Ribonuclease Z/Hydroxyacylglutathione hydrolase-like"/>
    <property type="match status" value="1"/>
</dbReference>
<dbReference type="SMART" id="SM00849">
    <property type="entry name" value="Lactamase_B"/>
    <property type="match status" value="1"/>
</dbReference>